<dbReference type="RefSeq" id="WP_385953444.1">
    <property type="nucleotide sequence ID" value="NZ_JBHSUB010000018.1"/>
</dbReference>
<dbReference type="Gene3D" id="1.10.760.10">
    <property type="entry name" value="Cytochrome c-like domain"/>
    <property type="match status" value="1"/>
</dbReference>
<gene>
    <name evidence="1" type="ORF">ACFP9W_14765</name>
</gene>
<name>A0ABW1W2Q0_9GAMM</name>
<dbReference type="Proteomes" id="UP001596230">
    <property type="component" value="Unassembled WGS sequence"/>
</dbReference>
<organism evidence="1 2">
    <name type="scientific">Tatumella terrea</name>
    <dbReference type="NCBI Taxonomy" id="419007"/>
    <lineage>
        <taxon>Bacteria</taxon>
        <taxon>Pseudomonadati</taxon>
        <taxon>Pseudomonadota</taxon>
        <taxon>Gammaproteobacteria</taxon>
        <taxon>Enterobacterales</taxon>
        <taxon>Erwiniaceae</taxon>
        <taxon>Tatumella</taxon>
    </lineage>
</organism>
<dbReference type="InterPro" id="IPR036909">
    <property type="entry name" value="Cyt_c-like_dom_sf"/>
</dbReference>
<protein>
    <submittedName>
        <fullName evidence="1">Uncharacterized protein</fullName>
    </submittedName>
</protein>
<sequence length="48" mass="5292">MGPCNHRSFLCFLKNVADVLTYIRNSWGNAAPAVTASEVKTLRKALAR</sequence>
<reference evidence="2" key="1">
    <citation type="journal article" date="2019" name="Int. J. Syst. Evol. Microbiol.">
        <title>The Global Catalogue of Microorganisms (GCM) 10K type strain sequencing project: providing services to taxonomists for standard genome sequencing and annotation.</title>
        <authorList>
            <consortium name="The Broad Institute Genomics Platform"/>
            <consortium name="The Broad Institute Genome Sequencing Center for Infectious Disease"/>
            <person name="Wu L."/>
            <person name="Ma J."/>
        </authorList>
    </citation>
    <scope>NUCLEOTIDE SEQUENCE [LARGE SCALE GENOMIC DNA]</scope>
    <source>
        <strain evidence="2">CGMCC 1.18518</strain>
    </source>
</reference>
<accession>A0ABW1W2Q0</accession>
<proteinExistence type="predicted"/>
<keyword evidence="2" id="KW-1185">Reference proteome</keyword>
<evidence type="ECO:0000313" key="2">
    <source>
        <dbReference type="Proteomes" id="UP001596230"/>
    </source>
</evidence>
<evidence type="ECO:0000313" key="1">
    <source>
        <dbReference type="EMBL" id="MFC6379314.1"/>
    </source>
</evidence>
<dbReference type="EMBL" id="JBHSUB010000018">
    <property type="protein sequence ID" value="MFC6379314.1"/>
    <property type="molecule type" value="Genomic_DNA"/>
</dbReference>
<comment type="caution">
    <text evidence="1">The sequence shown here is derived from an EMBL/GenBank/DDBJ whole genome shotgun (WGS) entry which is preliminary data.</text>
</comment>